<gene>
    <name evidence="1" type="ORF">P0Y53_00835</name>
</gene>
<proteinExistence type="predicted"/>
<accession>A0AAJ5WS57</accession>
<dbReference type="Proteomes" id="UP001220610">
    <property type="component" value="Chromosome"/>
</dbReference>
<dbReference type="PROSITE" id="PS51257">
    <property type="entry name" value="PROKAR_LIPOPROTEIN"/>
    <property type="match status" value="1"/>
</dbReference>
<evidence type="ECO:0000313" key="2">
    <source>
        <dbReference type="Proteomes" id="UP001220610"/>
    </source>
</evidence>
<name>A0AAJ5WS57_9BACT</name>
<reference evidence="1" key="1">
    <citation type="submission" date="2023-03" db="EMBL/GenBank/DDBJ databases">
        <title>Andean soil-derived lignocellulolytic bacterial consortium as a source of novel taxa and putative plastic-active enzymes.</title>
        <authorList>
            <person name="Diaz-Garcia L."/>
            <person name="Chuvochina M."/>
            <person name="Feuerriegel G."/>
            <person name="Bunk B."/>
            <person name="Sproer C."/>
            <person name="Streit W.R."/>
            <person name="Rodriguez L.M."/>
            <person name="Overmann J."/>
            <person name="Jimenez D.J."/>
        </authorList>
    </citation>
    <scope>NUCLEOTIDE SEQUENCE</scope>
    <source>
        <strain evidence="1">MAG 7</strain>
    </source>
</reference>
<protein>
    <submittedName>
        <fullName evidence="1">Uncharacterized protein</fullName>
    </submittedName>
</protein>
<organism evidence="1 2">
    <name type="scientific">Candidatus Pseudobacter hemicellulosilyticus</name>
    <dbReference type="NCBI Taxonomy" id="3121375"/>
    <lineage>
        <taxon>Bacteria</taxon>
        <taxon>Pseudomonadati</taxon>
        <taxon>Bacteroidota</taxon>
        <taxon>Chitinophagia</taxon>
        <taxon>Chitinophagales</taxon>
        <taxon>Chitinophagaceae</taxon>
        <taxon>Pseudobacter</taxon>
    </lineage>
</organism>
<evidence type="ECO:0000313" key="1">
    <source>
        <dbReference type="EMBL" id="WEK36031.1"/>
    </source>
</evidence>
<dbReference type="AlphaFoldDB" id="A0AAJ5WS57"/>
<dbReference type="EMBL" id="CP119311">
    <property type="protein sequence ID" value="WEK36031.1"/>
    <property type="molecule type" value="Genomic_DNA"/>
</dbReference>
<sequence>MKTILLCALACLGFAACKKDKTDNTPQRPPLERSYAFSNGVVSRNVLESYLSRAITMAELLNSDGVYSDGPYPEKNDDWRMLSNIGAKFVGRALYTWAVESRYNDPAFLSNAKAMIDQAHQTDADLVFQGAIFEIITPDVNNLAVPAWAFEAFGLPVETRNFRYDDMINLSGNGVGLWGNGSVPDISRTETQLYFYHLARRFMEAGIEAIHFGQVELMAMADAGNNYAGWSNLLGKIRNTAKTAARRGTVLCDGHMPSAGIVVDGKLLFDFVSFPLRAKEIGGEPMQAELKKFYLDAIYGLTRGGITPSGWSCDASPYIVEFDNFGMSNNPGVANITDHFLWGYDEIGWLYRQPTEEANAFLEYADAWIARVDPNGYLQMPGSRVVALGEGQITRYRANTQSATFPLGKNQETTIKQIWTNQ</sequence>